<proteinExistence type="predicted"/>
<protein>
    <recommendedName>
        <fullName evidence="4">PRC-barrel domain-containing protein</fullName>
    </recommendedName>
</protein>
<gene>
    <name evidence="2" type="ORF">C489_09601</name>
</gene>
<keyword evidence="3" id="KW-1185">Reference proteome</keyword>
<feature type="compositionally biased region" description="Acidic residues" evidence="1">
    <location>
        <begin position="85"/>
        <end position="95"/>
    </location>
</feature>
<evidence type="ECO:0000313" key="2">
    <source>
        <dbReference type="EMBL" id="ELY67805.1"/>
    </source>
</evidence>
<organism evidence="2 3">
    <name type="scientific">Natrinema versiforme JCM 10478</name>
    <dbReference type="NCBI Taxonomy" id="1227496"/>
    <lineage>
        <taxon>Archaea</taxon>
        <taxon>Methanobacteriati</taxon>
        <taxon>Methanobacteriota</taxon>
        <taxon>Stenosarchaea group</taxon>
        <taxon>Halobacteria</taxon>
        <taxon>Halobacteriales</taxon>
        <taxon>Natrialbaceae</taxon>
        <taxon>Natrinema</taxon>
    </lineage>
</organism>
<feature type="region of interest" description="Disordered" evidence="1">
    <location>
        <begin position="1"/>
        <end position="23"/>
    </location>
</feature>
<feature type="compositionally biased region" description="Basic and acidic residues" evidence="1">
    <location>
        <begin position="96"/>
        <end position="108"/>
    </location>
</feature>
<dbReference type="Proteomes" id="UP000011632">
    <property type="component" value="Unassembled WGS sequence"/>
</dbReference>
<sequence>MSPTFTDDEIGKPVESADGETLGTVATVDGETAHIDPEPELTDSIKAVLDWEPASGDIVPLEGDAVDEITDDAVLIGAAFSAESVEPDDGSAAEADDGRSDERGDGAEPRVSGDSVAGPESVIDAGAATDVARTDRDADAGRPEESESIVDNEYYDTVEGGARVDPTGRWTRPRNRRRRGLNRRSG</sequence>
<dbReference type="RefSeq" id="WP_006430995.1">
    <property type="nucleotide sequence ID" value="NZ_AOID01000027.1"/>
</dbReference>
<reference evidence="2 3" key="1">
    <citation type="journal article" date="2014" name="PLoS Genet.">
        <title>Phylogenetically driven sequencing of extremely halophilic archaea reveals strategies for static and dynamic osmo-response.</title>
        <authorList>
            <person name="Becker E.A."/>
            <person name="Seitzer P.M."/>
            <person name="Tritt A."/>
            <person name="Larsen D."/>
            <person name="Krusor M."/>
            <person name="Yao A.I."/>
            <person name="Wu D."/>
            <person name="Madern D."/>
            <person name="Eisen J.A."/>
            <person name="Darling A.E."/>
            <person name="Facciotti M.T."/>
        </authorList>
    </citation>
    <scope>NUCLEOTIDE SEQUENCE [LARGE SCALE GENOMIC DNA]</scope>
    <source>
        <strain evidence="2 3">JCM 10478</strain>
    </source>
</reference>
<dbReference type="EMBL" id="AOID01000027">
    <property type="protein sequence ID" value="ELY67805.1"/>
    <property type="molecule type" value="Genomic_DNA"/>
</dbReference>
<evidence type="ECO:0000256" key="1">
    <source>
        <dbReference type="SAM" id="MobiDB-lite"/>
    </source>
</evidence>
<name>L9Y186_9EURY</name>
<feature type="compositionally biased region" description="Basic residues" evidence="1">
    <location>
        <begin position="171"/>
        <end position="186"/>
    </location>
</feature>
<dbReference type="OrthoDB" id="229248at2157"/>
<feature type="compositionally biased region" description="Basic and acidic residues" evidence="1">
    <location>
        <begin position="132"/>
        <end position="145"/>
    </location>
</feature>
<evidence type="ECO:0000313" key="3">
    <source>
        <dbReference type="Proteomes" id="UP000011632"/>
    </source>
</evidence>
<feature type="region of interest" description="Disordered" evidence="1">
    <location>
        <begin position="80"/>
        <end position="186"/>
    </location>
</feature>
<comment type="caution">
    <text evidence="2">The sequence shown here is derived from an EMBL/GenBank/DDBJ whole genome shotgun (WGS) entry which is preliminary data.</text>
</comment>
<evidence type="ECO:0008006" key="4">
    <source>
        <dbReference type="Google" id="ProtNLM"/>
    </source>
</evidence>
<accession>L9Y186</accession>
<feature type="compositionally biased region" description="Acidic residues" evidence="1">
    <location>
        <begin position="146"/>
        <end position="156"/>
    </location>
</feature>
<dbReference type="AlphaFoldDB" id="L9Y186"/>
<dbReference type="PATRIC" id="fig|1227496.3.peg.1933"/>